<dbReference type="EMBL" id="SOAY01000010">
    <property type="protein sequence ID" value="TDT46493.1"/>
    <property type="molecule type" value="Genomic_DNA"/>
</dbReference>
<keyword evidence="2" id="KW-1185">Reference proteome</keyword>
<comment type="caution">
    <text evidence="1">The sequence shown here is derived from an EMBL/GenBank/DDBJ whole genome shotgun (WGS) entry which is preliminary data.</text>
</comment>
<gene>
    <name evidence="1" type="ORF">CLV90_0544</name>
</gene>
<reference evidence="1 2" key="1">
    <citation type="submission" date="2019-03" db="EMBL/GenBank/DDBJ databases">
        <title>Genomic Encyclopedia of Archaeal and Bacterial Type Strains, Phase II (KMG-II): from individual species to whole genera.</title>
        <authorList>
            <person name="Goeker M."/>
        </authorList>
    </citation>
    <scope>NUCLEOTIDE SEQUENCE [LARGE SCALE GENOMIC DNA]</scope>
    <source>
        <strain evidence="1 2">DSM 25233</strain>
    </source>
</reference>
<evidence type="ECO:0000313" key="2">
    <source>
        <dbReference type="Proteomes" id="UP000294749"/>
    </source>
</evidence>
<dbReference type="Proteomes" id="UP000294749">
    <property type="component" value="Unassembled WGS sequence"/>
</dbReference>
<dbReference type="OrthoDB" id="1173761at2"/>
<sequence>MHRLLLFYLVILYVNFSFSQSYQDVVVEDTGGTKTIEINRQNLEIEKAAKDIVAQIGLPQNFVLQASSEYKNNAVAKMKTGDDGRVRRYVVYDPKFFDNINFSAKNKWAAISILAHEIGHHLNNHSLNNDGSKYEYELLADNWSGFVLRKMGASLLDAQSAIQTLKDPKTRSKTHPPKNERLASIERGWRSGQKGLDKFTKEEEITAGQVQDKFIKSVGFSSNTKIHTYSYTEQLILDEEIDAKNIGKEFIDIIYGYGTFKCIGVGSKGFLKTSLTDGTQYLIKNNTNFYKKSKAQKSKWEQGIYPYMNSPYVNHSKIEILPNIKSPFANLIQELVKVKHSDTISFNTIRTIDGIPCFELEINSKLIENSKSSKTVEILTNEKYYYNVDSGLLYFISNKTIERKLKKQKILSTIILETETSVKNYSMVNNYLFPHEFKTNTKITKDGQTPKLISQTRVISEILLNPKIDEALFNVNLN</sequence>
<accession>A0A4V3ERV8</accession>
<dbReference type="RefSeq" id="WP_133685967.1">
    <property type="nucleotide sequence ID" value="NZ_SOAY01000010.1"/>
</dbReference>
<name>A0A4V3ERV8_9FLAO</name>
<organism evidence="1 2">
    <name type="scientific">Maribacter spongiicola</name>
    <dbReference type="NCBI Taxonomy" id="1206753"/>
    <lineage>
        <taxon>Bacteria</taxon>
        <taxon>Pseudomonadati</taxon>
        <taxon>Bacteroidota</taxon>
        <taxon>Flavobacteriia</taxon>
        <taxon>Flavobacteriales</taxon>
        <taxon>Flavobacteriaceae</taxon>
        <taxon>Maribacter</taxon>
    </lineage>
</organism>
<proteinExistence type="predicted"/>
<evidence type="ECO:0000313" key="1">
    <source>
        <dbReference type="EMBL" id="TDT46493.1"/>
    </source>
</evidence>
<protein>
    <submittedName>
        <fullName evidence="1">Uncharacterized protein</fullName>
    </submittedName>
</protein>
<dbReference type="AlphaFoldDB" id="A0A4V3ERV8"/>